<feature type="transmembrane region" description="Helical" evidence="1">
    <location>
        <begin position="30"/>
        <end position="49"/>
    </location>
</feature>
<dbReference type="EMBL" id="JQ948089">
    <property type="protein sequence ID" value="AFN80563.1"/>
    <property type="molecule type" value="Genomic_DNA"/>
</dbReference>
<reference evidence="2 4" key="1">
    <citation type="journal article" date="2012" name="Virus Res.">
        <title>Australian monocot-infecting mastrevirus diversity rivals that in Africa.</title>
        <authorList>
            <person name="Kraberger S."/>
            <person name="Thomas J.E."/>
            <person name="Geering A.D."/>
            <person name="Dayaram A."/>
            <person name="Stainton D."/>
            <person name="Hadfield J."/>
            <person name="Walters M."/>
            <person name="Parmenter K.S."/>
            <person name="van Brunschot S."/>
            <person name="Collings D.A."/>
            <person name="Martin D.P."/>
            <person name="Varsani A."/>
        </authorList>
    </citation>
    <scope>NUCLEOTIDE SEQUENCE</scope>
    <source>
        <strain evidence="2">AU-QG6-2011</strain>
        <strain evidence="3">AU-QG8-2011</strain>
    </source>
</reference>
<keyword evidence="1" id="KW-0812">Transmembrane</keyword>
<evidence type="ECO:0000313" key="2">
    <source>
        <dbReference type="EMBL" id="AFN80563.1"/>
    </source>
</evidence>
<keyword evidence="1" id="KW-0472">Membrane</keyword>
<proteinExistence type="predicted"/>
<name>J7FHJ8_9GEMI</name>
<keyword evidence="1" id="KW-1133">Transmembrane helix</keyword>
<dbReference type="Proteomes" id="UP000232543">
    <property type="component" value="Segment"/>
</dbReference>
<evidence type="ECO:0000313" key="3">
    <source>
        <dbReference type="EMBL" id="AFN80571.1"/>
    </source>
</evidence>
<evidence type="ECO:0000313" key="4">
    <source>
        <dbReference type="Proteomes" id="UP000232543"/>
    </source>
</evidence>
<dbReference type="EMBL" id="JQ948091">
    <property type="protein sequence ID" value="AFN80571.1"/>
    <property type="molecule type" value="Genomic_DNA"/>
</dbReference>
<organism evidence="2">
    <name type="scientific">Digitaria ciliaris striate mosaic virus</name>
    <dbReference type="NCBI Taxonomy" id="1196237"/>
    <lineage>
        <taxon>Viruses</taxon>
        <taxon>Monodnaviria</taxon>
        <taxon>Shotokuvirae</taxon>
        <taxon>Cressdnaviricota</taxon>
        <taxon>Repensiviricetes</taxon>
        <taxon>Geplafuvirales</taxon>
        <taxon>Geminiviridae</taxon>
        <taxon>Mastrevirus</taxon>
        <taxon>Mastrevirus ciliaris</taxon>
    </lineage>
</organism>
<protein>
    <submittedName>
        <fullName evidence="2">Movement protein</fullName>
    </submittedName>
</protein>
<sequence length="113" mass="11612">MAEYPQSAFVGGSAIPRQGPVDSFASTLKVTALGLFATFIGAAVLSFLYRTCLSDCITQYRLGSWSSTVNSGFGGNRALPQVVRGDLERQVSVPVRDSGVLPVVSGAAAVGGG</sequence>
<evidence type="ECO:0000256" key="1">
    <source>
        <dbReference type="SAM" id="Phobius"/>
    </source>
</evidence>
<accession>J7FHJ8</accession>